<accession>A0A0S2DHT7</accession>
<protein>
    <recommendedName>
        <fullName evidence="1">N-acetylmuramidase domain-containing protein</fullName>
    </recommendedName>
</protein>
<dbReference type="KEGG" id="lez:GLE_2601"/>
<dbReference type="STRING" id="69.GLE_2601"/>
<evidence type="ECO:0000259" key="1">
    <source>
        <dbReference type="Pfam" id="PF11860"/>
    </source>
</evidence>
<feature type="domain" description="N-acetylmuramidase" evidence="1">
    <location>
        <begin position="26"/>
        <end position="193"/>
    </location>
</feature>
<dbReference type="PATRIC" id="fig|69.6.peg.2561"/>
<dbReference type="AlphaFoldDB" id="A0A0S2DHT7"/>
<name>A0A0S2DHT7_LYSEN</name>
<dbReference type="Pfam" id="PF11860">
    <property type="entry name" value="Muramidase"/>
    <property type="match status" value="1"/>
</dbReference>
<dbReference type="InterPro" id="IPR024408">
    <property type="entry name" value="Muramidase"/>
</dbReference>
<reference evidence="2 3" key="1">
    <citation type="submission" date="2015-11" db="EMBL/GenBank/DDBJ databases">
        <title>Genome sequences of Lysobacter enzymogenes strain C3 and Lysobacter antibioticus ATCC 29479.</title>
        <authorList>
            <person name="Kobayashi D.Y."/>
        </authorList>
    </citation>
    <scope>NUCLEOTIDE SEQUENCE [LARGE SCALE GENOMIC DNA]</scope>
    <source>
        <strain evidence="2 3">C3</strain>
    </source>
</reference>
<dbReference type="Proteomes" id="UP000061569">
    <property type="component" value="Chromosome"/>
</dbReference>
<sequence>METVMNRIVSPQAWKDLADRLGVDEACLKAVAEVESSGGGFMRPPSQLPKVLFEGHVFHRQTQGRFDASHPELSYPHWDRSKYSGSVAGEWKRLDAACALDRGAAFASASWGAFQIMGFNFAMCGFDDIEAFVAAHKQSAEAQLAAFSSFIRRPGLLDALRNKDWKGFAAAYNGLGFAKNSYDTKLATAYLRFGGRSP</sequence>
<evidence type="ECO:0000313" key="2">
    <source>
        <dbReference type="EMBL" id="ALN57949.1"/>
    </source>
</evidence>
<gene>
    <name evidence="2" type="ORF">GLE_2601</name>
</gene>
<dbReference type="EMBL" id="CP013140">
    <property type="protein sequence ID" value="ALN57949.1"/>
    <property type="molecule type" value="Genomic_DNA"/>
</dbReference>
<organism evidence="2 3">
    <name type="scientific">Lysobacter enzymogenes</name>
    <dbReference type="NCBI Taxonomy" id="69"/>
    <lineage>
        <taxon>Bacteria</taxon>
        <taxon>Pseudomonadati</taxon>
        <taxon>Pseudomonadota</taxon>
        <taxon>Gammaproteobacteria</taxon>
        <taxon>Lysobacterales</taxon>
        <taxon>Lysobacteraceae</taxon>
        <taxon>Lysobacter</taxon>
    </lineage>
</organism>
<evidence type="ECO:0000313" key="3">
    <source>
        <dbReference type="Proteomes" id="UP000061569"/>
    </source>
</evidence>
<proteinExistence type="predicted"/>